<organism evidence="11 12">
    <name type="scientific">Tigriopus californicus</name>
    <name type="common">Marine copepod</name>
    <dbReference type="NCBI Taxonomy" id="6832"/>
    <lineage>
        <taxon>Eukaryota</taxon>
        <taxon>Metazoa</taxon>
        <taxon>Ecdysozoa</taxon>
        <taxon>Arthropoda</taxon>
        <taxon>Crustacea</taxon>
        <taxon>Multicrustacea</taxon>
        <taxon>Hexanauplia</taxon>
        <taxon>Copepoda</taxon>
        <taxon>Harpacticoida</taxon>
        <taxon>Harpacticidae</taxon>
        <taxon>Tigriopus</taxon>
    </lineage>
</organism>
<dbReference type="OMA" id="TYDRMYT"/>
<dbReference type="GO" id="GO:0043005">
    <property type="term" value="C:neuron projection"/>
    <property type="evidence" value="ECO:0007669"/>
    <property type="project" value="TreeGrafter"/>
</dbReference>
<dbReference type="InterPro" id="IPR051170">
    <property type="entry name" value="Neural/epithelial_adhesion"/>
</dbReference>
<dbReference type="PANTHER" id="PTHR12231:SF253">
    <property type="entry name" value="DPR-INTERACTING PROTEIN ETA, ISOFORM B-RELATED"/>
    <property type="match status" value="1"/>
</dbReference>
<proteinExistence type="predicted"/>
<dbReference type="FunFam" id="2.60.40.10:FF:000328">
    <property type="entry name" value="CLUMA_CG000981, isoform A"/>
    <property type="match status" value="1"/>
</dbReference>
<keyword evidence="2" id="KW-1003">Cell membrane</keyword>
<dbReference type="InterPro" id="IPR036179">
    <property type="entry name" value="Ig-like_dom_sf"/>
</dbReference>
<dbReference type="SMART" id="SM00409">
    <property type="entry name" value="IG"/>
    <property type="match status" value="3"/>
</dbReference>
<dbReference type="InterPro" id="IPR013783">
    <property type="entry name" value="Ig-like_fold"/>
</dbReference>
<dbReference type="EMBL" id="VCGU01000011">
    <property type="protein sequence ID" value="TRY67861.1"/>
    <property type="molecule type" value="Genomic_DNA"/>
</dbReference>
<keyword evidence="4" id="KW-0677">Repeat</keyword>
<evidence type="ECO:0000256" key="7">
    <source>
        <dbReference type="ARBA" id="ARBA00023180"/>
    </source>
</evidence>
<keyword evidence="5" id="KW-0472">Membrane</keyword>
<keyword evidence="7" id="KW-0325">Glycoprotein</keyword>
<dbReference type="InterPro" id="IPR003598">
    <property type="entry name" value="Ig_sub2"/>
</dbReference>
<evidence type="ECO:0000256" key="9">
    <source>
        <dbReference type="SAM" id="MobiDB-lite"/>
    </source>
</evidence>
<evidence type="ECO:0000256" key="6">
    <source>
        <dbReference type="ARBA" id="ARBA00023157"/>
    </source>
</evidence>
<evidence type="ECO:0000259" key="10">
    <source>
        <dbReference type="PROSITE" id="PS50835"/>
    </source>
</evidence>
<dbReference type="PROSITE" id="PS50835">
    <property type="entry name" value="IG_LIKE"/>
    <property type="match status" value="3"/>
</dbReference>
<evidence type="ECO:0000256" key="8">
    <source>
        <dbReference type="ARBA" id="ARBA00023319"/>
    </source>
</evidence>
<dbReference type="GO" id="GO:0005886">
    <property type="term" value="C:plasma membrane"/>
    <property type="evidence" value="ECO:0007669"/>
    <property type="project" value="UniProtKB-SubCell"/>
</dbReference>
<reference evidence="11 12" key="1">
    <citation type="journal article" date="2018" name="Nat. Ecol. Evol.">
        <title>Genomic signatures of mitonuclear coevolution across populations of Tigriopus californicus.</title>
        <authorList>
            <person name="Barreto F.S."/>
            <person name="Watson E.T."/>
            <person name="Lima T.G."/>
            <person name="Willett C.S."/>
            <person name="Edmands S."/>
            <person name="Li W."/>
            <person name="Burton R.S."/>
        </authorList>
    </citation>
    <scope>NUCLEOTIDE SEQUENCE [LARGE SCALE GENOMIC DNA]</scope>
    <source>
        <strain evidence="11 12">San Diego</strain>
    </source>
</reference>
<keyword evidence="12" id="KW-1185">Reference proteome</keyword>
<keyword evidence="8" id="KW-0393">Immunoglobulin domain</keyword>
<dbReference type="InterPro" id="IPR003599">
    <property type="entry name" value="Ig_sub"/>
</dbReference>
<protein>
    <recommendedName>
        <fullName evidence="10">Ig-like domain-containing protein</fullName>
    </recommendedName>
</protein>
<evidence type="ECO:0000313" key="11">
    <source>
        <dbReference type="EMBL" id="TRY67861.1"/>
    </source>
</evidence>
<comment type="subcellular location">
    <subcellularLocation>
        <location evidence="1">Cell membrane</location>
    </subcellularLocation>
</comment>
<name>A0A553NR00_TIGCA</name>
<dbReference type="PANTHER" id="PTHR12231">
    <property type="entry name" value="CTX-RELATED TYPE I TRANSMEMBRANE PROTEIN"/>
    <property type="match status" value="1"/>
</dbReference>
<feature type="domain" description="Ig-like" evidence="10">
    <location>
        <begin position="262"/>
        <end position="353"/>
    </location>
</feature>
<feature type="domain" description="Ig-like" evidence="10">
    <location>
        <begin position="165"/>
        <end position="256"/>
    </location>
</feature>
<dbReference type="Proteomes" id="UP000318571">
    <property type="component" value="Chromosome 4"/>
</dbReference>
<evidence type="ECO:0000256" key="3">
    <source>
        <dbReference type="ARBA" id="ARBA00022729"/>
    </source>
</evidence>
<accession>A0A553NR00</accession>
<dbReference type="AlphaFoldDB" id="A0A553NR00"/>
<sequence length="478" mass="53880">MAIPQPATPANPPAKMVNPKEDEMLTVHQTWMLILILLGLAIQRNLASPEAKKFREDNHSFPPEIISKIPNVSVPVGRDALFTCHVKYLGDFKVGWVKEDTKAIQAIHDIVITHNPRVQVSGDFHTTFHLHISEVQEEDRGQYMCQINTVPMSSQTASLDVLVPPDITQSSGDRELRQGEMAILECVADGYPTPTISWRREDNQYIKVKDPRFGVRKVQRYEGTTLTIPKVTPNDMGAYLCIATNDIPPARSKRVYLYVQFPPLIKVKEEIMGAVYYSDMKITCEVKAYPKPIVYWNFSNGIVLNGGRYTVNEEVIRPFEMTSTLTIRNMSSLDVGRYSCVAKNSLSEASTIVRVYMVATPSPPTKVTSSVTYGFQPNNRPDFIPTKSVLLDNGVQLYPKYSEPDDPPPLLVHDNNRPQDQYDILGHNAHIKDDNESKKGHNNFGRSSGSNSQRSVKPCFCYVLNFVIWGLFEKLAFV</sequence>
<evidence type="ECO:0000256" key="4">
    <source>
        <dbReference type="ARBA" id="ARBA00022737"/>
    </source>
</evidence>
<evidence type="ECO:0000256" key="1">
    <source>
        <dbReference type="ARBA" id="ARBA00004236"/>
    </source>
</evidence>
<evidence type="ECO:0000313" key="12">
    <source>
        <dbReference type="Proteomes" id="UP000318571"/>
    </source>
</evidence>
<dbReference type="STRING" id="6832.A0A553NR00"/>
<dbReference type="SMART" id="SM00408">
    <property type="entry name" value="IGc2"/>
    <property type="match status" value="3"/>
</dbReference>
<keyword evidence="3" id="KW-0732">Signal</keyword>
<evidence type="ECO:0000256" key="2">
    <source>
        <dbReference type="ARBA" id="ARBA00022475"/>
    </source>
</evidence>
<keyword evidence="6" id="KW-1015">Disulfide bond</keyword>
<dbReference type="InterPro" id="IPR007110">
    <property type="entry name" value="Ig-like_dom"/>
</dbReference>
<dbReference type="Pfam" id="PF07679">
    <property type="entry name" value="I-set"/>
    <property type="match status" value="1"/>
</dbReference>
<dbReference type="Pfam" id="PF13927">
    <property type="entry name" value="Ig_3"/>
    <property type="match status" value="2"/>
</dbReference>
<feature type="domain" description="Ig-like" evidence="10">
    <location>
        <begin position="63"/>
        <end position="158"/>
    </location>
</feature>
<dbReference type="SUPFAM" id="SSF48726">
    <property type="entry name" value="Immunoglobulin"/>
    <property type="match status" value="3"/>
</dbReference>
<comment type="caution">
    <text evidence="11">The sequence shown here is derived from an EMBL/GenBank/DDBJ whole genome shotgun (WGS) entry which is preliminary data.</text>
</comment>
<feature type="region of interest" description="Disordered" evidence="9">
    <location>
        <begin position="432"/>
        <end position="454"/>
    </location>
</feature>
<gene>
    <name evidence="11" type="ORF">TCAL_08054</name>
</gene>
<feature type="compositionally biased region" description="Polar residues" evidence="9">
    <location>
        <begin position="444"/>
        <end position="454"/>
    </location>
</feature>
<dbReference type="Gene3D" id="2.60.40.10">
    <property type="entry name" value="Immunoglobulins"/>
    <property type="match status" value="3"/>
</dbReference>
<evidence type="ECO:0000256" key="5">
    <source>
        <dbReference type="ARBA" id="ARBA00023136"/>
    </source>
</evidence>
<dbReference type="InterPro" id="IPR013098">
    <property type="entry name" value="Ig_I-set"/>
</dbReference>